<dbReference type="InterPro" id="IPR051673">
    <property type="entry name" value="SSDNA_exonuclease_RecJ"/>
</dbReference>
<reference evidence="9 10" key="1">
    <citation type="submission" date="2014-11" db="EMBL/GenBank/DDBJ databases">
        <title>Tamlana sedimentorum sp. nov., isolated from shallow sand sediments of the Sea of Japan.</title>
        <authorList>
            <person name="Romanenko L.A."/>
        </authorList>
    </citation>
    <scope>NUCLEOTIDE SEQUENCE [LARGE SCALE GENOMIC DNA]</scope>
    <source>
        <strain evidence="9 10">JCM 19808</strain>
    </source>
</reference>
<dbReference type="InterPro" id="IPR003156">
    <property type="entry name" value="DHHA1_dom"/>
</dbReference>
<dbReference type="Gene3D" id="3.10.310.30">
    <property type="match status" value="1"/>
</dbReference>
<dbReference type="PANTHER" id="PTHR30255">
    <property type="entry name" value="SINGLE-STRANDED-DNA-SPECIFIC EXONUCLEASE RECJ"/>
    <property type="match status" value="1"/>
</dbReference>
<accession>A0A0D7WC72</accession>
<gene>
    <name evidence="9" type="ORF">PW52_03310</name>
</gene>
<keyword evidence="4" id="KW-0378">Hydrolase</keyword>
<proteinExistence type="inferred from homology"/>
<name>A0A0D7WC72_9FLAO</name>
<keyword evidence="3" id="KW-0540">Nuclease</keyword>
<dbReference type="GO" id="GO:0008409">
    <property type="term" value="F:5'-3' exonuclease activity"/>
    <property type="evidence" value="ECO:0007669"/>
    <property type="project" value="InterPro"/>
</dbReference>
<dbReference type="GO" id="GO:0006310">
    <property type="term" value="P:DNA recombination"/>
    <property type="evidence" value="ECO:0007669"/>
    <property type="project" value="InterPro"/>
</dbReference>
<evidence type="ECO:0000256" key="1">
    <source>
        <dbReference type="ARBA" id="ARBA00005915"/>
    </source>
</evidence>
<dbReference type="Pfam" id="PF02272">
    <property type="entry name" value="DHHA1"/>
    <property type="match status" value="1"/>
</dbReference>
<dbReference type="PANTHER" id="PTHR30255:SF2">
    <property type="entry name" value="SINGLE-STRANDED-DNA-SPECIFIC EXONUCLEASE RECJ"/>
    <property type="match status" value="1"/>
</dbReference>
<comment type="caution">
    <text evidence="9">The sequence shown here is derived from an EMBL/GenBank/DDBJ whole genome shotgun (WGS) entry which is preliminary data.</text>
</comment>
<dbReference type="Pfam" id="PF17768">
    <property type="entry name" value="RecJ_OB"/>
    <property type="match status" value="1"/>
</dbReference>
<evidence type="ECO:0000256" key="5">
    <source>
        <dbReference type="ARBA" id="ARBA00022839"/>
    </source>
</evidence>
<evidence type="ECO:0000313" key="9">
    <source>
        <dbReference type="EMBL" id="KJD36684.1"/>
    </source>
</evidence>
<evidence type="ECO:0000256" key="2">
    <source>
        <dbReference type="ARBA" id="ARBA00019841"/>
    </source>
</evidence>
<sequence length="563" mass="62496">MRWTLKPKPESHNVEALQKALNVDETTATLLVQRGITTYNDAKRFFRPSLNDLHDPYLMKDMDKAVKRIEQAFANGENILVYGDYDVDGTTAVALMSSYLKTRTPNVSTYIPDRYNEGYGVSTQGIDFAHDNDFTLIVALDCGIKAIDKISYAKQKGIDFIICDHHRPGNEIPEAVAVLDAKQPDCNYPYKELCGCGVGFKLIQALASKTGETINDLLPYLDLVATAIGADIVPIDGENRALAYHGLQVINTNPRPGIKAIIAQTNKDELTITDVVFIVAPRINAAGRMKHGDYAVSLLTEMNLAEAERCAAEIEAFNSDRKETDKLITQEALQQIEAQQEQERFTTVVYSENWHKGVIGIVASRLTETYYRPTLVFTKSGDKLAASARSVTGFDVYNALEGCKAHIEQFGGHKYAAGLTLKAENYEAFKQAFEDEVSKTIDTNLLTPEIKVDGKIELDNITPKFYRILKQFAPFGPGNMTPVFMTEDLIDTGYAKCVGEDKTHLRLTATQKNAHNKMGAIGFGLGDKLNLVSNNKPFSAVYSIDENHWQGQVSLQLKLRDVK</sequence>
<dbReference type="GO" id="GO:0006281">
    <property type="term" value="P:DNA repair"/>
    <property type="evidence" value="ECO:0007669"/>
    <property type="project" value="InterPro"/>
</dbReference>
<dbReference type="InterPro" id="IPR041122">
    <property type="entry name" value="RecJ_OB"/>
</dbReference>
<dbReference type="Gene3D" id="3.90.1640.30">
    <property type="match status" value="1"/>
</dbReference>
<dbReference type="STRING" id="1435349.PW52_03310"/>
<dbReference type="InterPro" id="IPR001667">
    <property type="entry name" value="DDH_dom"/>
</dbReference>
<dbReference type="InterPro" id="IPR004610">
    <property type="entry name" value="RecJ"/>
</dbReference>
<dbReference type="GO" id="GO:0003676">
    <property type="term" value="F:nucleic acid binding"/>
    <property type="evidence" value="ECO:0007669"/>
    <property type="project" value="InterPro"/>
</dbReference>
<evidence type="ECO:0000256" key="3">
    <source>
        <dbReference type="ARBA" id="ARBA00022722"/>
    </source>
</evidence>
<dbReference type="InterPro" id="IPR038763">
    <property type="entry name" value="DHH_sf"/>
</dbReference>
<dbReference type="EMBL" id="JTDW01000002">
    <property type="protein sequence ID" value="KJD36684.1"/>
    <property type="molecule type" value="Genomic_DNA"/>
</dbReference>
<organism evidence="9 10">
    <name type="scientific">Neotamlana sedimentorum</name>
    <dbReference type="NCBI Taxonomy" id="1435349"/>
    <lineage>
        <taxon>Bacteria</taxon>
        <taxon>Pseudomonadati</taxon>
        <taxon>Bacteroidota</taxon>
        <taxon>Flavobacteriia</taxon>
        <taxon>Flavobacteriales</taxon>
        <taxon>Flavobacteriaceae</taxon>
        <taxon>Neotamlana</taxon>
    </lineage>
</organism>
<dbReference type="PATRIC" id="fig|1435349.4.peg.1365"/>
<dbReference type="Pfam" id="PF01368">
    <property type="entry name" value="DHH"/>
    <property type="match status" value="1"/>
</dbReference>
<evidence type="ECO:0000256" key="4">
    <source>
        <dbReference type="ARBA" id="ARBA00022801"/>
    </source>
</evidence>
<dbReference type="RefSeq" id="WP_044631498.1">
    <property type="nucleotide sequence ID" value="NZ_JTDW01000002.1"/>
</dbReference>
<feature type="domain" description="DHHA1" evidence="7">
    <location>
        <begin position="348"/>
        <end position="438"/>
    </location>
</feature>
<dbReference type="OrthoDB" id="9809852at2"/>
<dbReference type="Proteomes" id="UP000032578">
    <property type="component" value="Unassembled WGS sequence"/>
</dbReference>
<comment type="similarity">
    <text evidence="1">Belongs to the RecJ family.</text>
</comment>
<keyword evidence="5" id="KW-0269">Exonuclease</keyword>
<feature type="domain" description="RecJ OB" evidence="8">
    <location>
        <begin position="452"/>
        <end position="561"/>
    </location>
</feature>
<dbReference type="SUPFAM" id="SSF64182">
    <property type="entry name" value="DHH phosphoesterases"/>
    <property type="match status" value="1"/>
</dbReference>
<evidence type="ECO:0000259" key="7">
    <source>
        <dbReference type="Pfam" id="PF02272"/>
    </source>
</evidence>
<protein>
    <recommendedName>
        <fullName evidence="2">Single-stranded-DNA-specific exonuclease RecJ</fullName>
    </recommendedName>
</protein>
<evidence type="ECO:0000259" key="6">
    <source>
        <dbReference type="Pfam" id="PF01368"/>
    </source>
</evidence>
<dbReference type="AlphaFoldDB" id="A0A0D7WC72"/>
<keyword evidence="10" id="KW-1185">Reference proteome</keyword>
<evidence type="ECO:0000259" key="8">
    <source>
        <dbReference type="Pfam" id="PF17768"/>
    </source>
</evidence>
<dbReference type="NCBIfam" id="TIGR00644">
    <property type="entry name" value="recJ"/>
    <property type="match status" value="1"/>
</dbReference>
<evidence type="ECO:0000313" key="10">
    <source>
        <dbReference type="Proteomes" id="UP000032578"/>
    </source>
</evidence>
<feature type="domain" description="DDH" evidence="6">
    <location>
        <begin position="78"/>
        <end position="228"/>
    </location>
</feature>